<gene>
    <name evidence="2" type="ORF">GCM10022263_16450</name>
</gene>
<dbReference type="Proteomes" id="UP001500301">
    <property type="component" value="Unassembled WGS sequence"/>
</dbReference>
<keyword evidence="3" id="KW-1185">Reference proteome</keyword>
<evidence type="ECO:0000256" key="1">
    <source>
        <dbReference type="SAM" id="MobiDB-lite"/>
    </source>
</evidence>
<name>A0ABP6V904_9ACTN</name>
<dbReference type="EMBL" id="BAABBB010000009">
    <property type="protein sequence ID" value="GAA3528582.1"/>
    <property type="molecule type" value="Genomic_DNA"/>
</dbReference>
<reference evidence="3" key="1">
    <citation type="journal article" date="2019" name="Int. J. Syst. Evol. Microbiol.">
        <title>The Global Catalogue of Microorganisms (GCM) 10K type strain sequencing project: providing services to taxonomists for standard genome sequencing and annotation.</title>
        <authorList>
            <consortium name="The Broad Institute Genomics Platform"/>
            <consortium name="The Broad Institute Genome Sequencing Center for Infectious Disease"/>
            <person name="Wu L."/>
            <person name="Ma J."/>
        </authorList>
    </citation>
    <scope>NUCLEOTIDE SEQUENCE [LARGE SCALE GENOMIC DNA]</scope>
    <source>
        <strain evidence="3">JCM 17460</strain>
    </source>
</reference>
<comment type="caution">
    <text evidence="2">The sequence shown here is derived from an EMBL/GenBank/DDBJ whole genome shotgun (WGS) entry which is preliminary data.</text>
</comment>
<accession>A0ABP6V904</accession>
<organism evidence="2 3">
    <name type="scientific">Nocardioides daeguensis</name>
    <dbReference type="NCBI Taxonomy" id="908359"/>
    <lineage>
        <taxon>Bacteria</taxon>
        <taxon>Bacillati</taxon>
        <taxon>Actinomycetota</taxon>
        <taxon>Actinomycetes</taxon>
        <taxon>Propionibacteriales</taxon>
        <taxon>Nocardioidaceae</taxon>
        <taxon>Nocardioides</taxon>
    </lineage>
</organism>
<dbReference type="Pfam" id="PF19457">
    <property type="entry name" value="DUF5994"/>
    <property type="match status" value="1"/>
</dbReference>
<evidence type="ECO:0000313" key="3">
    <source>
        <dbReference type="Proteomes" id="UP001500301"/>
    </source>
</evidence>
<dbReference type="RefSeq" id="WP_218233259.1">
    <property type="nucleotide sequence ID" value="NZ_JAHTKU010000005.1"/>
</dbReference>
<feature type="region of interest" description="Disordered" evidence="1">
    <location>
        <begin position="1"/>
        <end position="23"/>
    </location>
</feature>
<sequence>MADVTGGAEIRPIPAVDPAPGGEPVRLSMARTLGVNRLDGGWWPRSRNLAVELADLVGQLRAEQPLVRDGIVRARFSTADWDPVPRRVAVAGGWVTAEPLPADDGHLVELTTAGGTALRLLVVPPGFSAGQGAEALLAAATAGNAHAATDLLAVVAETADVDPADRWEDVGGAWWGDDATAPSFRPAPGVGE</sequence>
<evidence type="ECO:0000313" key="2">
    <source>
        <dbReference type="EMBL" id="GAA3528582.1"/>
    </source>
</evidence>
<dbReference type="InterPro" id="IPR046036">
    <property type="entry name" value="DUF5994"/>
</dbReference>
<protein>
    <submittedName>
        <fullName evidence="2">Uncharacterized protein</fullName>
    </submittedName>
</protein>
<proteinExistence type="predicted"/>